<feature type="transmembrane region" description="Helical" evidence="2">
    <location>
        <begin position="110"/>
        <end position="129"/>
    </location>
</feature>
<evidence type="ECO:0000256" key="1">
    <source>
        <dbReference type="SAM" id="MobiDB-lite"/>
    </source>
</evidence>
<keyword evidence="2" id="KW-0472">Membrane</keyword>
<name>A0AAD4M3D5_9AGAM</name>
<sequence length="216" mass="23765">MGSLSRASHATPAALFRHVGGSLLLCFLFASQKYICPPYVFIHAHFGRLSACMMLTEREDKRGQLRNSENAAWFITFALYMSALSLFLSLTSSPPLLPYTIYQSSSSSCFFFLLIPATTTTTTSAFATIRKSKEKILLTLRSDEHDPEIDHLRHHAAWGGHRGLPVVLDRAIVFPHGVCVQRGEREGKVDGDGAAYRNSDVSSSREVAPVSEDAAS</sequence>
<reference evidence="4" key="1">
    <citation type="journal article" date="2022" name="New Phytol.">
        <title>Evolutionary transition to the ectomycorrhizal habit in the genomes of a hyperdiverse lineage of mushroom-forming fungi.</title>
        <authorList>
            <person name="Looney B."/>
            <person name="Miyauchi S."/>
            <person name="Morin E."/>
            <person name="Drula E."/>
            <person name="Courty P.E."/>
            <person name="Kohler A."/>
            <person name="Kuo A."/>
            <person name="LaButti K."/>
            <person name="Pangilinan J."/>
            <person name="Lipzen A."/>
            <person name="Riley R."/>
            <person name="Andreopoulos W."/>
            <person name="He G."/>
            <person name="Johnson J."/>
            <person name="Nolan M."/>
            <person name="Tritt A."/>
            <person name="Barry K.W."/>
            <person name="Grigoriev I.V."/>
            <person name="Nagy L.G."/>
            <person name="Hibbett D."/>
            <person name="Henrissat B."/>
            <person name="Matheny P.B."/>
            <person name="Labbe J."/>
            <person name="Martin F.M."/>
        </authorList>
    </citation>
    <scope>NUCLEOTIDE SEQUENCE</scope>
    <source>
        <strain evidence="4">BPL690</strain>
    </source>
</reference>
<comment type="caution">
    <text evidence="4">The sequence shown here is derived from an EMBL/GenBank/DDBJ whole genome shotgun (WGS) entry which is preliminary data.</text>
</comment>
<evidence type="ECO:0000256" key="2">
    <source>
        <dbReference type="SAM" id="Phobius"/>
    </source>
</evidence>
<dbReference type="Proteomes" id="UP001203297">
    <property type="component" value="Unassembled WGS sequence"/>
</dbReference>
<feature type="signal peptide" evidence="3">
    <location>
        <begin position="1"/>
        <end position="32"/>
    </location>
</feature>
<keyword evidence="3" id="KW-0732">Signal</keyword>
<dbReference type="AlphaFoldDB" id="A0AAD4M3D5"/>
<keyword evidence="5" id="KW-1185">Reference proteome</keyword>
<gene>
    <name evidence="4" type="ORF">B0F90DRAFT_830647</name>
</gene>
<evidence type="ECO:0000313" key="5">
    <source>
        <dbReference type="Proteomes" id="UP001203297"/>
    </source>
</evidence>
<feature type="region of interest" description="Disordered" evidence="1">
    <location>
        <begin position="185"/>
        <end position="216"/>
    </location>
</feature>
<keyword evidence="2" id="KW-1133">Transmembrane helix</keyword>
<evidence type="ECO:0000313" key="4">
    <source>
        <dbReference type="EMBL" id="KAI0298122.1"/>
    </source>
</evidence>
<evidence type="ECO:0000256" key="3">
    <source>
        <dbReference type="SAM" id="SignalP"/>
    </source>
</evidence>
<accession>A0AAD4M3D5</accession>
<keyword evidence="2" id="KW-0812">Transmembrane</keyword>
<protein>
    <submittedName>
        <fullName evidence="4">Uncharacterized protein</fullName>
    </submittedName>
</protein>
<proteinExistence type="predicted"/>
<dbReference type="EMBL" id="WTXG01000030">
    <property type="protein sequence ID" value="KAI0298122.1"/>
    <property type="molecule type" value="Genomic_DNA"/>
</dbReference>
<organism evidence="4 5">
    <name type="scientific">Multifurca ochricompacta</name>
    <dbReference type="NCBI Taxonomy" id="376703"/>
    <lineage>
        <taxon>Eukaryota</taxon>
        <taxon>Fungi</taxon>
        <taxon>Dikarya</taxon>
        <taxon>Basidiomycota</taxon>
        <taxon>Agaricomycotina</taxon>
        <taxon>Agaricomycetes</taxon>
        <taxon>Russulales</taxon>
        <taxon>Russulaceae</taxon>
        <taxon>Multifurca</taxon>
    </lineage>
</organism>
<feature type="transmembrane region" description="Helical" evidence="2">
    <location>
        <begin position="71"/>
        <end position="90"/>
    </location>
</feature>
<feature type="chain" id="PRO_5041984485" evidence="3">
    <location>
        <begin position="33"/>
        <end position="216"/>
    </location>
</feature>